<protein>
    <submittedName>
        <fullName evidence="2">Uncharacterized protein</fullName>
    </submittedName>
</protein>
<name>A0ABN9WJH6_9DINO</name>
<sequence>MSSAARGYFFPRPGPSRQGAVCFVYALAAPCAHRVNITCYVGEALTDEHGTRAPQFFRRPVSRALSVHVPSFSAPPALRSGATCCPLARHSASCKHGKGDAFADAFCCTARSSVSTLAHTRARPLLRAAGPSLGDPAETSRGRARTSTG</sequence>
<evidence type="ECO:0000313" key="2">
    <source>
        <dbReference type="EMBL" id="CAK0885108.1"/>
    </source>
</evidence>
<proteinExistence type="predicted"/>
<gene>
    <name evidence="2" type="ORF">PCOR1329_LOCUS66815</name>
</gene>
<dbReference type="EMBL" id="CAUYUJ010018626">
    <property type="protein sequence ID" value="CAK0885108.1"/>
    <property type="molecule type" value="Genomic_DNA"/>
</dbReference>
<accession>A0ABN9WJH6</accession>
<keyword evidence="3" id="KW-1185">Reference proteome</keyword>
<evidence type="ECO:0000256" key="1">
    <source>
        <dbReference type="SAM" id="MobiDB-lite"/>
    </source>
</evidence>
<organism evidence="2 3">
    <name type="scientific">Prorocentrum cordatum</name>
    <dbReference type="NCBI Taxonomy" id="2364126"/>
    <lineage>
        <taxon>Eukaryota</taxon>
        <taxon>Sar</taxon>
        <taxon>Alveolata</taxon>
        <taxon>Dinophyceae</taxon>
        <taxon>Prorocentrales</taxon>
        <taxon>Prorocentraceae</taxon>
        <taxon>Prorocentrum</taxon>
    </lineage>
</organism>
<reference evidence="2" key="1">
    <citation type="submission" date="2023-10" db="EMBL/GenBank/DDBJ databases">
        <authorList>
            <person name="Chen Y."/>
            <person name="Shah S."/>
            <person name="Dougan E. K."/>
            <person name="Thang M."/>
            <person name="Chan C."/>
        </authorList>
    </citation>
    <scope>NUCLEOTIDE SEQUENCE [LARGE SCALE GENOMIC DNA]</scope>
</reference>
<feature type="region of interest" description="Disordered" evidence="1">
    <location>
        <begin position="127"/>
        <end position="149"/>
    </location>
</feature>
<evidence type="ECO:0000313" key="3">
    <source>
        <dbReference type="Proteomes" id="UP001189429"/>
    </source>
</evidence>
<dbReference type="Proteomes" id="UP001189429">
    <property type="component" value="Unassembled WGS sequence"/>
</dbReference>
<comment type="caution">
    <text evidence="2">The sequence shown here is derived from an EMBL/GenBank/DDBJ whole genome shotgun (WGS) entry which is preliminary data.</text>
</comment>